<organism evidence="2 3">
    <name type="scientific">Candidatus Nitrosocosmicus franklandianus</name>
    <dbReference type="NCBI Taxonomy" id="1798806"/>
    <lineage>
        <taxon>Archaea</taxon>
        <taxon>Nitrososphaerota</taxon>
        <taxon>Nitrososphaeria</taxon>
        <taxon>Nitrososphaerales</taxon>
        <taxon>Nitrososphaeraceae</taxon>
        <taxon>Candidatus Nitrosocosmicus</taxon>
    </lineage>
</organism>
<reference evidence="2 3" key="1">
    <citation type="submission" date="2019-02" db="EMBL/GenBank/DDBJ databases">
        <authorList>
            <person name="Lehtovirta-Morley E L."/>
        </authorList>
    </citation>
    <scope>NUCLEOTIDE SEQUENCE [LARGE SCALE GENOMIC DNA]</scope>
    <source>
        <strain evidence="2">NFRAN1</strain>
    </source>
</reference>
<evidence type="ECO:0000313" key="2">
    <source>
        <dbReference type="EMBL" id="VFJ14709.1"/>
    </source>
</evidence>
<dbReference type="GeneID" id="39421601"/>
<proteinExistence type="predicted"/>
<dbReference type="Pfam" id="PF13610">
    <property type="entry name" value="DDE_Tnp_IS240"/>
    <property type="match status" value="1"/>
</dbReference>
<protein>
    <recommendedName>
        <fullName evidence="1">DDE domain-containing protein</fullName>
    </recommendedName>
</protein>
<accession>A0A484IEZ3</accession>
<gene>
    <name evidence="2" type="ORF">NFRAN_2387</name>
</gene>
<dbReference type="PANTHER" id="PTHR39967:SF1">
    <property type="entry name" value="ISH14-TYPE TRANSPOSASE HSIRS44"/>
    <property type="match status" value="1"/>
</dbReference>
<dbReference type="SUPFAM" id="SSF53098">
    <property type="entry name" value="Ribonuclease H-like"/>
    <property type="match status" value="1"/>
</dbReference>
<feature type="domain" description="DDE" evidence="1">
    <location>
        <begin position="69"/>
        <end position="166"/>
    </location>
</feature>
<sequence>MVIKRNRTSSLDIERALYLYFLGLSTRSVSKALLFLHKVKRSHVAIWKWIQKCHYRKASSKKRRTIEEFSVDETLLKVGPEYTWLWVAIEPESHQILAQTITQERNMFVAERFLSGVVRDYGKHPVSTDGGTWYPMACQFLKIDHHVHSPLEKSLIERTIQYIKDRTEGFDDYFPCRIKNCKLKHVRNWLNLFVNYHNEEIIYA</sequence>
<dbReference type="Proteomes" id="UP000294299">
    <property type="component" value="Chromosome NFRAN"/>
</dbReference>
<dbReference type="KEGG" id="nfn:NFRAN_2387"/>
<evidence type="ECO:0000313" key="3">
    <source>
        <dbReference type="Proteomes" id="UP000294299"/>
    </source>
</evidence>
<dbReference type="OrthoDB" id="359563at2157"/>
<dbReference type="RefSeq" id="WP_134484843.1">
    <property type="nucleotide sequence ID" value="NZ_LR216287.1"/>
</dbReference>
<name>A0A484IEZ3_9ARCH</name>
<dbReference type="AlphaFoldDB" id="A0A484IEZ3"/>
<keyword evidence="3" id="KW-1185">Reference proteome</keyword>
<evidence type="ECO:0000259" key="1">
    <source>
        <dbReference type="Pfam" id="PF13610"/>
    </source>
</evidence>
<dbReference type="InterPro" id="IPR032874">
    <property type="entry name" value="DDE_dom"/>
</dbReference>
<dbReference type="PANTHER" id="PTHR39967">
    <property type="match status" value="1"/>
</dbReference>
<dbReference type="EMBL" id="LR216287">
    <property type="protein sequence ID" value="VFJ14709.1"/>
    <property type="molecule type" value="Genomic_DNA"/>
</dbReference>
<dbReference type="InterPro" id="IPR012337">
    <property type="entry name" value="RNaseH-like_sf"/>
</dbReference>